<comment type="caution">
    <text evidence="3">The sequence shown here is derived from an EMBL/GenBank/DDBJ whole genome shotgun (WGS) entry which is preliminary data.</text>
</comment>
<feature type="region of interest" description="Disordered" evidence="1">
    <location>
        <begin position="185"/>
        <end position="238"/>
    </location>
</feature>
<keyword evidence="2" id="KW-0472">Membrane</keyword>
<evidence type="ECO:0000256" key="1">
    <source>
        <dbReference type="SAM" id="MobiDB-lite"/>
    </source>
</evidence>
<feature type="region of interest" description="Disordered" evidence="1">
    <location>
        <begin position="1"/>
        <end position="41"/>
    </location>
</feature>
<feature type="compositionally biased region" description="Low complexity" evidence="1">
    <location>
        <begin position="15"/>
        <end position="29"/>
    </location>
</feature>
<feature type="compositionally biased region" description="Polar residues" evidence="1">
    <location>
        <begin position="1"/>
        <end position="11"/>
    </location>
</feature>
<feature type="compositionally biased region" description="Polar residues" evidence="1">
    <location>
        <begin position="197"/>
        <end position="206"/>
    </location>
</feature>
<gene>
    <name evidence="3" type="ORF">VNI00_006809</name>
</gene>
<keyword evidence="2" id="KW-1133">Transmembrane helix</keyword>
<sequence>MSEDQNSQAGWQPNWGSGTPPWGTGTPPWGTGPPPWISGQPTVTQVVTQTTNLAVDGSATTISGNSGTQTTTSPSSSSDSTGQVTVTVGSVESGSSDKSNRVPIIVGSVISAIGLLSLLFAAAFLYLRHRRKQARRITDPLSADENQTNAATTATPRPPRNINGITPFDISQPASVHIQKLPLPITAEKGGAEPDSKPTSSPVTESSGERSNRHSGLANRTGPDESFFADGPPPYSPN</sequence>
<proteinExistence type="predicted"/>
<accession>A0AAW0D928</accession>
<feature type="region of interest" description="Disordered" evidence="1">
    <location>
        <begin position="138"/>
        <end position="168"/>
    </location>
</feature>
<evidence type="ECO:0000313" key="3">
    <source>
        <dbReference type="EMBL" id="KAK7047144.1"/>
    </source>
</evidence>
<dbReference type="Proteomes" id="UP001383192">
    <property type="component" value="Unassembled WGS sequence"/>
</dbReference>
<evidence type="ECO:0000313" key="4">
    <source>
        <dbReference type="Proteomes" id="UP001383192"/>
    </source>
</evidence>
<feature type="transmembrane region" description="Helical" evidence="2">
    <location>
        <begin position="104"/>
        <end position="127"/>
    </location>
</feature>
<dbReference type="EMBL" id="JAYKXP010000021">
    <property type="protein sequence ID" value="KAK7047144.1"/>
    <property type="molecule type" value="Genomic_DNA"/>
</dbReference>
<feature type="compositionally biased region" description="Low complexity" evidence="1">
    <location>
        <begin position="60"/>
        <end position="96"/>
    </location>
</feature>
<reference evidence="3 4" key="1">
    <citation type="submission" date="2024-01" db="EMBL/GenBank/DDBJ databases">
        <title>A draft genome for a cacao thread blight-causing isolate of Paramarasmius palmivorus.</title>
        <authorList>
            <person name="Baruah I.K."/>
            <person name="Bukari Y."/>
            <person name="Amoako-Attah I."/>
            <person name="Meinhardt L.W."/>
            <person name="Bailey B.A."/>
            <person name="Cohen S.P."/>
        </authorList>
    </citation>
    <scope>NUCLEOTIDE SEQUENCE [LARGE SCALE GENOMIC DNA]</scope>
    <source>
        <strain evidence="3 4">GH-12</strain>
    </source>
</reference>
<evidence type="ECO:0008006" key="5">
    <source>
        <dbReference type="Google" id="ProtNLM"/>
    </source>
</evidence>
<protein>
    <recommendedName>
        <fullName evidence="5">Transmembrane protein</fullName>
    </recommendedName>
</protein>
<evidence type="ECO:0000256" key="2">
    <source>
        <dbReference type="SAM" id="Phobius"/>
    </source>
</evidence>
<keyword evidence="2" id="KW-0812">Transmembrane</keyword>
<dbReference type="CDD" id="cd12087">
    <property type="entry name" value="TM_EGFR-like"/>
    <property type="match status" value="1"/>
</dbReference>
<feature type="region of interest" description="Disordered" evidence="1">
    <location>
        <begin position="57"/>
        <end position="99"/>
    </location>
</feature>
<dbReference type="AlphaFoldDB" id="A0AAW0D928"/>
<organism evidence="3 4">
    <name type="scientific">Paramarasmius palmivorus</name>
    <dbReference type="NCBI Taxonomy" id="297713"/>
    <lineage>
        <taxon>Eukaryota</taxon>
        <taxon>Fungi</taxon>
        <taxon>Dikarya</taxon>
        <taxon>Basidiomycota</taxon>
        <taxon>Agaricomycotina</taxon>
        <taxon>Agaricomycetes</taxon>
        <taxon>Agaricomycetidae</taxon>
        <taxon>Agaricales</taxon>
        <taxon>Marasmiineae</taxon>
        <taxon>Marasmiaceae</taxon>
        <taxon>Paramarasmius</taxon>
    </lineage>
</organism>
<name>A0AAW0D928_9AGAR</name>
<keyword evidence="4" id="KW-1185">Reference proteome</keyword>